<dbReference type="EMBL" id="JAUTXY010000026">
    <property type="protein sequence ID" value="MEE2062009.1"/>
    <property type="molecule type" value="Genomic_DNA"/>
</dbReference>
<comment type="caution">
    <text evidence="3">The sequence shown here is derived from an EMBL/GenBank/DDBJ whole genome shotgun (WGS) entry which is preliminary data.</text>
</comment>
<dbReference type="Gene3D" id="3.30.300.30">
    <property type="match status" value="1"/>
</dbReference>
<dbReference type="InterPro" id="IPR020845">
    <property type="entry name" value="AMP-binding_CS"/>
</dbReference>
<name>A0ABU7LLA8_9NOCA</name>
<dbReference type="PROSITE" id="PS00455">
    <property type="entry name" value="AMP_BINDING"/>
    <property type="match status" value="1"/>
</dbReference>
<evidence type="ECO:0000259" key="2">
    <source>
        <dbReference type="Pfam" id="PF13193"/>
    </source>
</evidence>
<organism evidence="3 4">
    <name type="scientific">Rhodococcus artemisiae</name>
    <dbReference type="NCBI Taxonomy" id="714159"/>
    <lineage>
        <taxon>Bacteria</taxon>
        <taxon>Bacillati</taxon>
        <taxon>Actinomycetota</taxon>
        <taxon>Actinomycetes</taxon>
        <taxon>Mycobacteriales</taxon>
        <taxon>Nocardiaceae</taxon>
        <taxon>Rhodococcus</taxon>
    </lineage>
</organism>
<evidence type="ECO:0000313" key="3">
    <source>
        <dbReference type="EMBL" id="MEE2062009.1"/>
    </source>
</evidence>
<dbReference type="Pfam" id="PF00501">
    <property type="entry name" value="AMP-binding"/>
    <property type="match status" value="1"/>
</dbReference>
<keyword evidence="4" id="KW-1185">Reference proteome</keyword>
<feature type="domain" description="AMP-dependent synthetase/ligase" evidence="1">
    <location>
        <begin position="26"/>
        <end position="385"/>
    </location>
</feature>
<dbReference type="InterPro" id="IPR025110">
    <property type="entry name" value="AMP-bd_C"/>
</dbReference>
<dbReference type="InterPro" id="IPR045851">
    <property type="entry name" value="AMP-bd_C_sf"/>
</dbReference>
<protein>
    <submittedName>
        <fullName evidence="3">AMP-binding protein</fullName>
    </submittedName>
</protein>
<dbReference type="Pfam" id="PF13193">
    <property type="entry name" value="AMP-binding_C"/>
    <property type="match status" value="1"/>
</dbReference>
<dbReference type="Proteomes" id="UP001336020">
    <property type="component" value="Unassembled WGS sequence"/>
</dbReference>
<sequence length="530" mass="57548">MTNNLHTPNDTQAPGPTVASVLRRGYAEYADLPAVVDLSGNVTTYRELGRDARRLVAGFGSLGATKGDRVVVLTKNRSECFTIDHALAIGGFVRVALSYRLHQREVAEIVHDAGARIVIVDGERTSELAAELASFSGRLVSIDDVSAPTAIPFSSLFGDAEAEAVDIRPDDLVWMPYTSGTSGKPKGVMHTHRSLLSILRNILVELPGASTDDFLVHTAPLTHLSGYAMMAYFMRGAQQLALDHFDPGQLLSVVEKHRATVLPLVPTMINMLLPTLESGQYDVSSVHTVIYGGSPIAPDRLARAIKAFGPVFVQSYGLTEMPYNSYLSKQDHDFDPAGTVPERLASAGRVSPFVEMRLMTADGPAADGESGEIQVRGDAAMSGYWNLPAETAETLLEGGWIATGDVGRMTDGFLHVVDRKKDMIVSGGFNVYPTEVENAIYSLPEVAEVAVVGIPDERWGETVHAVIALREGCEVTQDQVEQACLSSIAPYKRPRTVEFVDELPKTGTGKIKRREVKERFWIGRDRLVNG</sequence>
<evidence type="ECO:0000259" key="1">
    <source>
        <dbReference type="Pfam" id="PF00501"/>
    </source>
</evidence>
<evidence type="ECO:0000313" key="4">
    <source>
        <dbReference type="Proteomes" id="UP001336020"/>
    </source>
</evidence>
<dbReference type="Gene3D" id="3.40.50.12780">
    <property type="entry name" value="N-terminal domain of ligase-like"/>
    <property type="match status" value="1"/>
</dbReference>
<dbReference type="PANTHER" id="PTHR43767:SF7">
    <property type="entry name" value="MEDIUM_LONG-CHAIN-FATTY-ACID--COA LIGASE FADD8"/>
    <property type="match status" value="1"/>
</dbReference>
<dbReference type="InterPro" id="IPR042099">
    <property type="entry name" value="ANL_N_sf"/>
</dbReference>
<accession>A0ABU7LLA8</accession>
<reference evidence="3 4" key="1">
    <citation type="submission" date="2023-07" db="EMBL/GenBank/DDBJ databases">
        <authorList>
            <person name="Girao M."/>
            <person name="Carvalho M.F."/>
        </authorList>
    </citation>
    <scope>NUCLEOTIDE SEQUENCE [LARGE SCALE GENOMIC DNA]</scope>
    <source>
        <strain evidence="3 4">YIM65754</strain>
    </source>
</reference>
<gene>
    <name evidence="3" type="ORF">Q7514_31230</name>
</gene>
<dbReference type="InterPro" id="IPR000873">
    <property type="entry name" value="AMP-dep_synth/lig_dom"/>
</dbReference>
<dbReference type="RefSeq" id="WP_330137139.1">
    <property type="nucleotide sequence ID" value="NZ_JAUTXY010000026.1"/>
</dbReference>
<dbReference type="PANTHER" id="PTHR43767">
    <property type="entry name" value="LONG-CHAIN-FATTY-ACID--COA LIGASE"/>
    <property type="match status" value="1"/>
</dbReference>
<dbReference type="SUPFAM" id="SSF56801">
    <property type="entry name" value="Acetyl-CoA synthetase-like"/>
    <property type="match status" value="1"/>
</dbReference>
<dbReference type="InterPro" id="IPR050237">
    <property type="entry name" value="ATP-dep_AMP-bd_enzyme"/>
</dbReference>
<feature type="domain" description="AMP-binding enzyme C-terminal" evidence="2">
    <location>
        <begin position="435"/>
        <end position="510"/>
    </location>
</feature>
<proteinExistence type="predicted"/>